<proteinExistence type="predicted"/>
<reference evidence="5" key="1">
    <citation type="submission" date="2022-12" db="EMBL/GenBank/DDBJ databases">
        <title>Draft genome assemblies for two species of Escallonia (Escalloniales).</title>
        <authorList>
            <person name="Chanderbali A."/>
            <person name="Dervinis C."/>
            <person name="Anghel I."/>
            <person name="Soltis D."/>
            <person name="Soltis P."/>
            <person name="Zapata F."/>
        </authorList>
    </citation>
    <scope>NUCLEOTIDE SEQUENCE</scope>
    <source>
        <strain evidence="5">UCBG64.0493</strain>
        <tissue evidence="5">Leaf</tissue>
    </source>
</reference>
<protein>
    <recommendedName>
        <fullName evidence="7">Non-haem dioxygenase N-terminal domain-containing protein</fullName>
    </recommendedName>
</protein>
<dbReference type="EMBL" id="JAVXUP010001529">
    <property type="protein sequence ID" value="KAK3010566.1"/>
    <property type="molecule type" value="Genomic_DNA"/>
</dbReference>
<sequence length="324" mass="37214">MLTQEDAIPVIDYSLLTSGTPNQQSKAIQDLGKACEEWGFFLLVNHGVSETLIDKVFDASSQFFNLTEEEKREFEGKNTFDPITCGTSFRNARLGKILLWRDYLKVIAHPEFHFPDKPQAFSELSLEYCEKTRKVARELLRGIRKSLGLEESDMDSALNLNSDHGLVTLVLQNGVNGLEVQHNGKWVSVDALLNSFMVNTSDQLESTVKDLSSATGDAYMRSELEALGGGKKMPEPRSYDRTREAWQVDNFFWHLERYFKAIDIDEENVQRTVTSQVELIFNRLDDLEVDSRLTVLERKVDVFAKELYDLIKERVTHFTKWEVQ</sequence>
<dbReference type="Proteomes" id="UP001188597">
    <property type="component" value="Unassembled WGS sequence"/>
</dbReference>
<dbReference type="AlphaFoldDB" id="A0AA88VKD0"/>
<evidence type="ECO:0000313" key="6">
    <source>
        <dbReference type="Proteomes" id="UP001188597"/>
    </source>
</evidence>
<dbReference type="InterPro" id="IPR050295">
    <property type="entry name" value="Plant_2OG-oxidoreductases"/>
</dbReference>
<dbReference type="SUPFAM" id="SSF51197">
    <property type="entry name" value="Clavaminate synthase-like"/>
    <property type="match status" value="1"/>
</dbReference>
<comment type="caution">
    <text evidence="5">The sequence shown here is derived from an EMBL/GenBank/DDBJ whole genome shotgun (WGS) entry which is preliminary data.</text>
</comment>
<evidence type="ECO:0000259" key="3">
    <source>
        <dbReference type="Pfam" id="PF03171"/>
    </source>
</evidence>
<feature type="domain" description="Isopenicillin N synthase-like Fe(2+) 2OG dioxygenase" evidence="3">
    <location>
        <begin position="156"/>
        <end position="205"/>
    </location>
</feature>
<keyword evidence="2" id="KW-0408">Iron</keyword>
<dbReference type="PANTHER" id="PTHR47991">
    <property type="entry name" value="OXOGLUTARATE/IRON-DEPENDENT DIOXYGENASE"/>
    <property type="match status" value="1"/>
</dbReference>
<dbReference type="Pfam" id="PF03171">
    <property type="entry name" value="2OG-FeII_Oxy"/>
    <property type="match status" value="1"/>
</dbReference>
<feature type="domain" description="Non-haem dioxygenase N-terminal" evidence="4">
    <location>
        <begin position="8"/>
        <end position="111"/>
    </location>
</feature>
<evidence type="ECO:0000256" key="1">
    <source>
        <dbReference type="ARBA" id="ARBA00022723"/>
    </source>
</evidence>
<organism evidence="5 6">
    <name type="scientific">Escallonia herrerae</name>
    <dbReference type="NCBI Taxonomy" id="1293975"/>
    <lineage>
        <taxon>Eukaryota</taxon>
        <taxon>Viridiplantae</taxon>
        <taxon>Streptophyta</taxon>
        <taxon>Embryophyta</taxon>
        <taxon>Tracheophyta</taxon>
        <taxon>Spermatophyta</taxon>
        <taxon>Magnoliopsida</taxon>
        <taxon>eudicotyledons</taxon>
        <taxon>Gunneridae</taxon>
        <taxon>Pentapetalae</taxon>
        <taxon>asterids</taxon>
        <taxon>campanulids</taxon>
        <taxon>Escalloniales</taxon>
        <taxon>Escalloniaceae</taxon>
        <taxon>Escallonia</taxon>
    </lineage>
</organism>
<evidence type="ECO:0000259" key="4">
    <source>
        <dbReference type="Pfam" id="PF14226"/>
    </source>
</evidence>
<dbReference type="Gene3D" id="2.60.120.330">
    <property type="entry name" value="B-lactam Antibiotic, Isopenicillin N Synthase, Chain"/>
    <property type="match status" value="2"/>
</dbReference>
<keyword evidence="1" id="KW-0479">Metal-binding</keyword>
<accession>A0AA88VKD0</accession>
<dbReference type="InterPro" id="IPR044861">
    <property type="entry name" value="IPNS-like_FE2OG_OXY"/>
</dbReference>
<name>A0AA88VKD0_9ASTE</name>
<evidence type="ECO:0000313" key="5">
    <source>
        <dbReference type="EMBL" id="KAK3010566.1"/>
    </source>
</evidence>
<dbReference type="InterPro" id="IPR027443">
    <property type="entry name" value="IPNS-like_sf"/>
</dbReference>
<dbReference type="InterPro" id="IPR026992">
    <property type="entry name" value="DIOX_N"/>
</dbReference>
<evidence type="ECO:0008006" key="7">
    <source>
        <dbReference type="Google" id="ProtNLM"/>
    </source>
</evidence>
<keyword evidence="6" id="KW-1185">Reference proteome</keyword>
<dbReference type="Pfam" id="PF14226">
    <property type="entry name" value="DIOX_N"/>
    <property type="match status" value="1"/>
</dbReference>
<dbReference type="GO" id="GO:0046872">
    <property type="term" value="F:metal ion binding"/>
    <property type="evidence" value="ECO:0007669"/>
    <property type="project" value="UniProtKB-KW"/>
</dbReference>
<evidence type="ECO:0000256" key="2">
    <source>
        <dbReference type="ARBA" id="ARBA00023004"/>
    </source>
</evidence>
<gene>
    <name evidence="5" type="ORF">RJ639_010749</name>
</gene>